<dbReference type="PROSITE" id="PS00061">
    <property type="entry name" value="ADH_SHORT"/>
    <property type="match status" value="1"/>
</dbReference>
<comment type="similarity">
    <text evidence="1">Belongs to the short-chain dehydrogenases/reductases (SDR) family.</text>
</comment>
<dbReference type="EC" id="1.1.1.100" evidence="2"/>
<evidence type="ECO:0000256" key="1">
    <source>
        <dbReference type="ARBA" id="ARBA00006484"/>
    </source>
</evidence>
<dbReference type="InterPro" id="IPR002347">
    <property type="entry name" value="SDR_fam"/>
</dbReference>
<dbReference type="EMBL" id="CADCWN010000059">
    <property type="protein sequence ID" value="CAA9558254.1"/>
    <property type="molecule type" value="Genomic_DNA"/>
</dbReference>
<dbReference type="GO" id="GO:0004316">
    <property type="term" value="F:3-oxoacyl-[acyl-carrier-protein] reductase (NADPH) activity"/>
    <property type="evidence" value="ECO:0007669"/>
    <property type="project" value="UniProtKB-EC"/>
</dbReference>
<dbReference type="FunFam" id="3.40.50.720:FF:000084">
    <property type="entry name" value="Short-chain dehydrogenase reductase"/>
    <property type="match status" value="1"/>
</dbReference>
<dbReference type="InterPro" id="IPR020904">
    <property type="entry name" value="Sc_DH/Rdtase_CS"/>
</dbReference>
<organism evidence="2">
    <name type="scientific">uncultured Thermomicrobiales bacterium</name>
    <dbReference type="NCBI Taxonomy" id="1645740"/>
    <lineage>
        <taxon>Bacteria</taxon>
        <taxon>Pseudomonadati</taxon>
        <taxon>Thermomicrobiota</taxon>
        <taxon>Thermomicrobia</taxon>
        <taxon>Thermomicrobiales</taxon>
        <taxon>environmental samples</taxon>
    </lineage>
</organism>
<reference evidence="2" key="1">
    <citation type="submission" date="2020-02" db="EMBL/GenBank/DDBJ databases">
        <authorList>
            <person name="Meier V. D."/>
        </authorList>
    </citation>
    <scope>NUCLEOTIDE SEQUENCE</scope>
    <source>
        <strain evidence="2">AVDCRST_MAG18</strain>
    </source>
</reference>
<accession>A0A6J4UQY4</accession>
<dbReference type="AlphaFoldDB" id="A0A6J4UQY4"/>
<dbReference type="PRINTS" id="PR00081">
    <property type="entry name" value="GDHRDH"/>
</dbReference>
<name>A0A6J4UQY4_9BACT</name>
<proteinExistence type="inferred from homology"/>
<dbReference type="NCBIfam" id="NF005559">
    <property type="entry name" value="PRK07231.1"/>
    <property type="match status" value="1"/>
</dbReference>
<dbReference type="Pfam" id="PF13561">
    <property type="entry name" value="adh_short_C2"/>
    <property type="match status" value="1"/>
</dbReference>
<dbReference type="SUPFAM" id="SSF51735">
    <property type="entry name" value="NAD(P)-binding Rossmann-fold domains"/>
    <property type="match status" value="1"/>
</dbReference>
<evidence type="ECO:0000313" key="2">
    <source>
        <dbReference type="EMBL" id="CAA9558254.1"/>
    </source>
</evidence>
<dbReference type="PRINTS" id="PR00080">
    <property type="entry name" value="SDRFAMILY"/>
</dbReference>
<dbReference type="PANTHER" id="PTHR42760">
    <property type="entry name" value="SHORT-CHAIN DEHYDROGENASES/REDUCTASES FAMILY MEMBER"/>
    <property type="match status" value="1"/>
</dbReference>
<sequence>MAGRFSLEGKVALITGGASGIGAATARAFVEQGARVVIGDLNEAAGEALATELGEGAVFTRLDVTSGANASAAVALARERFGRLDSLVNCAGIGFVGNVEETPEAEWAKLFAVNVTGTFLTCAVAVPVMLAQEPRGGTIINIGSVAGLVAVSRRFAYGATKGAVVALSKSIAVDYAGTGVRCNCICPGTIYSPFVESYLDRFHKETKEQTIAELHARQPVGRMGRPDEVADLAAYLASDAAEFITGAALTIDGGLTAR</sequence>
<gene>
    <name evidence="2" type="ORF">AVDCRST_MAG18-859</name>
</gene>
<keyword evidence="2" id="KW-0560">Oxidoreductase</keyword>
<protein>
    <submittedName>
        <fullName evidence="2">3-oxoacyl-[acyl-carrier protein] reductase</fullName>
        <ecNumber evidence="2">1.1.1.100</ecNumber>
    </submittedName>
</protein>
<dbReference type="InterPro" id="IPR036291">
    <property type="entry name" value="NAD(P)-bd_dom_sf"/>
</dbReference>
<dbReference type="Gene3D" id="3.40.50.720">
    <property type="entry name" value="NAD(P)-binding Rossmann-like Domain"/>
    <property type="match status" value="1"/>
</dbReference>